<proteinExistence type="predicted"/>
<sequence length="603" mass="66515">MALGLAVYLERKTLLWNSAWALSALALAIAKGWISVPEPVNSLETPIRVVGALVVTTVILLLTRIWTGVKYQDACSKAGERSPVAVLPSSVPFLGHALQLTWDVDSFLKKARDDVTQNIFGLGLLGTKHAILGSPVLVESIEAKEYEGLDDRTFVSTLRKNIFGVPAEIPAELYEKVFAESNMESLSKKAVSLLQEIVPDLVTFNESYVDQQAWERASLTTVVESPDSERDLSDSNLEYVCFIPTCDQMLILDVSMLLQEFSGHVINSAFAGIAFMDDYPTFNETLQNFDSKAYILGTGHPRWVPVPGLPAGYIARRALLANMSSLQKSYDRELGGEDIISKEENVGDFSAAFTASRRLLAEQNVPSEVYPNAHLYIFWALNSATRDLVFWMMIHILAEPGLAERIREEVRPVARATRPKNGFGLMEPPRIDVDLDGLRTKCPLLLSCYMETVRLYNTAWSIGKAKQDVVLSDKSAAGVAAEFVVKKGEHVDVSNGLLNTDSQYRNAEKFVADRFVVHDEKGAAVKADWGRVRHDNGMWRMAGLGVFAQSLCLATVSTVLGAWTMEPVDKAGWKIPRRANGPLTARPKGNVRVRIGRAPLASE</sequence>
<accession>A0ABR3TPL2</accession>
<feature type="transmembrane region" description="Helical" evidence="1">
    <location>
        <begin position="541"/>
        <end position="563"/>
    </location>
</feature>
<feature type="transmembrane region" description="Helical" evidence="1">
    <location>
        <begin position="14"/>
        <end position="34"/>
    </location>
</feature>
<dbReference type="Gene3D" id="1.10.630.10">
    <property type="entry name" value="Cytochrome P450"/>
    <property type="match status" value="1"/>
</dbReference>
<dbReference type="SUPFAM" id="SSF48264">
    <property type="entry name" value="Cytochrome P450"/>
    <property type="match status" value="1"/>
</dbReference>
<protein>
    <recommendedName>
        <fullName evidence="4">Cytochrome P450</fullName>
    </recommendedName>
</protein>
<keyword evidence="1" id="KW-0812">Transmembrane</keyword>
<comment type="caution">
    <text evidence="2">The sequence shown here is derived from an EMBL/GenBank/DDBJ whole genome shotgun (WGS) entry which is preliminary data.</text>
</comment>
<dbReference type="PANTHER" id="PTHR24306">
    <property type="match status" value="1"/>
</dbReference>
<dbReference type="EMBL" id="JAKEKT020000038">
    <property type="protein sequence ID" value="KAL1641634.1"/>
    <property type="molecule type" value="Genomic_DNA"/>
</dbReference>
<evidence type="ECO:0008006" key="4">
    <source>
        <dbReference type="Google" id="ProtNLM"/>
    </source>
</evidence>
<dbReference type="InterPro" id="IPR036396">
    <property type="entry name" value="Cyt_P450_sf"/>
</dbReference>
<organism evidence="2 3">
    <name type="scientific">Diplodia intermedia</name>
    <dbReference type="NCBI Taxonomy" id="856260"/>
    <lineage>
        <taxon>Eukaryota</taxon>
        <taxon>Fungi</taxon>
        <taxon>Dikarya</taxon>
        <taxon>Ascomycota</taxon>
        <taxon>Pezizomycotina</taxon>
        <taxon>Dothideomycetes</taxon>
        <taxon>Dothideomycetes incertae sedis</taxon>
        <taxon>Botryosphaeriales</taxon>
        <taxon>Botryosphaeriaceae</taxon>
        <taxon>Diplodia</taxon>
    </lineage>
</organism>
<dbReference type="Proteomes" id="UP001521184">
    <property type="component" value="Unassembled WGS sequence"/>
</dbReference>
<gene>
    <name evidence="2" type="ORF">SLS58_005909</name>
</gene>
<keyword evidence="1" id="KW-1133">Transmembrane helix</keyword>
<evidence type="ECO:0000256" key="1">
    <source>
        <dbReference type="SAM" id="Phobius"/>
    </source>
</evidence>
<reference evidence="2 3" key="1">
    <citation type="journal article" date="2023" name="Plant Dis.">
        <title>First Report of Diplodia intermedia Causing Canker and Dieback Diseases on Apple Trees in Canada.</title>
        <authorList>
            <person name="Ellouze W."/>
            <person name="Ilyukhin E."/>
            <person name="Sulman M."/>
            <person name="Ali S."/>
        </authorList>
    </citation>
    <scope>NUCLEOTIDE SEQUENCE [LARGE SCALE GENOMIC DNA]</scope>
    <source>
        <strain evidence="2 3">M45-28</strain>
    </source>
</reference>
<evidence type="ECO:0000313" key="2">
    <source>
        <dbReference type="EMBL" id="KAL1641634.1"/>
    </source>
</evidence>
<evidence type="ECO:0000313" key="3">
    <source>
        <dbReference type="Proteomes" id="UP001521184"/>
    </source>
</evidence>
<keyword evidence="1" id="KW-0472">Membrane</keyword>
<name>A0ABR3TPL2_9PEZI</name>
<dbReference type="PANTHER" id="PTHR24306:SF7">
    <property type="entry name" value="AHBB"/>
    <property type="match status" value="1"/>
</dbReference>
<keyword evidence="3" id="KW-1185">Reference proteome</keyword>
<feature type="transmembrane region" description="Helical" evidence="1">
    <location>
        <begin position="46"/>
        <end position="67"/>
    </location>
</feature>